<protein>
    <submittedName>
        <fullName evidence="1">Uncharacterized protein</fullName>
    </submittedName>
</protein>
<dbReference type="STRING" id="1120976.SAMN03080606_01676"/>
<dbReference type="RefSeq" id="WP_091542212.1">
    <property type="nucleotide sequence ID" value="NZ_FMUS01000009.1"/>
</dbReference>
<organism evidence="1 2">
    <name type="scientific">Alkaliphilus peptidifermentans DSM 18978</name>
    <dbReference type="NCBI Taxonomy" id="1120976"/>
    <lineage>
        <taxon>Bacteria</taxon>
        <taxon>Bacillati</taxon>
        <taxon>Bacillota</taxon>
        <taxon>Clostridia</taxon>
        <taxon>Peptostreptococcales</taxon>
        <taxon>Natronincolaceae</taxon>
        <taxon>Alkaliphilus</taxon>
    </lineage>
</organism>
<gene>
    <name evidence="1" type="ORF">SAMN03080606_01676</name>
</gene>
<dbReference type="OrthoDB" id="1707889at2"/>
<dbReference type="EMBL" id="FMUS01000009">
    <property type="protein sequence ID" value="SCY50424.1"/>
    <property type="molecule type" value="Genomic_DNA"/>
</dbReference>
<accession>A0A1G5GFZ4</accession>
<dbReference type="AlphaFoldDB" id="A0A1G5GFZ4"/>
<dbReference type="Proteomes" id="UP000198636">
    <property type="component" value="Unassembled WGS sequence"/>
</dbReference>
<evidence type="ECO:0000313" key="2">
    <source>
        <dbReference type="Proteomes" id="UP000198636"/>
    </source>
</evidence>
<proteinExistence type="predicted"/>
<reference evidence="1 2" key="1">
    <citation type="submission" date="2016-10" db="EMBL/GenBank/DDBJ databases">
        <authorList>
            <person name="de Groot N.N."/>
        </authorList>
    </citation>
    <scope>NUCLEOTIDE SEQUENCE [LARGE SCALE GENOMIC DNA]</scope>
    <source>
        <strain evidence="1 2">DSM 18978</strain>
    </source>
</reference>
<evidence type="ECO:0000313" key="1">
    <source>
        <dbReference type="EMBL" id="SCY50424.1"/>
    </source>
</evidence>
<name>A0A1G5GFZ4_9FIRM</name>
<sequence>MKIGFSKTGLTIDSKKFNPLNLSVNGHGFESNLDDIDVNPFEILGKLAEARNSDMTKQEKVNVIKNVVK</sequence>
<keyword evidence="2" id="KW-1185">Reference proteome</keyword>